<protein>
    <submittedName>
        <fullName evidence="1">DUF721 domain-containing protein</fullName>
    </submittedName>
</protein>
<evidence type="ECO:0000313" key="1">
    <source>
        <dbReference type="EMBL" id="RJY11444.1"/>
    </source>
</evidence>
<dbReference type="EMBL" id="QYYH01000083">
    <property type="protein sequence ID" value="RJY11444.1"/>
    <property type="molecule type" value="Genomic_DNA"/>
</dbReference>
<accession>A0A3A6TLW1</accession>
<dbReference type="RefSeq" id="WP_121854108.1">
    <property type="nucleotide sequence ID" value="NZ_CP037952.1"/>
</dbReference>
<sequence>MKKLPHDLSQLLNVSGKLPELKEKAELLLSLDQLIKQQLHGPIITQIKVANLRESTLVVEVSSASWATRLNFQKSQLLLKLQNEALPMLSSIDVKVNPRMFAVASNVEQNHAHLSNTAASHIEALAENIEGSLGHKLKRLAALASRQRHFSDD</sequence>
<gene>
    <name evidence="1" type="ORF">D5R81_13200</name>
</gene>
<keyword evidence="2" id="KW-1185">Reference proteome</keyword>
<dbReference type="InterPro" id="IPR007922">
    <property type="entry name" value="DciA-like"/>
</dbReference>
<evidence type="ECO:0000313" key="2">
    <source>
        <dbReference type="Proteomes" id="UP000273022"/>
    </source>
</evidence>
<reference evidence="1 2" key="1">
    <citation type="submission" date="2018-09" db="EMBL/GenBank/DDBJ databases">
        <title>Phylogeny of the Shewanellaceae, and recommendation for two new genera, Pseudoshewanella and Parashewanella.</title>
        <authorList>
            <person name="Wang G."/>
        </authorList>
    </citation>
    <scope>NUCLEOTIDE SEQUENCE [LARGE SCALE GENOMIC DNA]</scope>
    <source>
        <strain evidence="1 2">KCTC 22492</strain>
    </source>
</reference>
<dbReference type="Proteomes" id="UP000273022">
    <property type="component" value="Unassembled WGS sequence"/>
</dbReference>
<dbReference type="OrthoDB" id="5767011at2"/>
<proteinExistence type="predicted"/>
<dbReference type="Pfam" id="PF05258">
    <property type="entry name" value="DciA"/>
    <property type="match status" value="1"/>
</dbReference>
<name>A0A3A6TLW1_9GAMM</name>
<comment type="caution">
    <text evidence="1">The sequence shown here is derived from an EMBL/GenBank/DDBJ whole genome shotgun (WGS) entry which is preliminary data.</text>
</comment>
<organism evidence="1 2">
    <name type="scientific">Parashewanella spongiae</name>
    <dbReference type="NCBI Taxonomy" id="342950"/>
    <lineage>
        <taxon>Bacteria</taxon>
        <taxon>Pseudomonadati</taxon>
        <taxon>Pseudomonadota</taxon>
        <taxon>Gammaproteobacteria</taxon>
        <taxon>Alteromonadales</taxon>
        <taxon>Shewanellaceae</taxon>
        <taxon>Parashewanella</taxon>
    </lineage>
</organism>
<dbReference type="AlphaFoldDB" id="A0A3A6TLW1"/>